<evidence type="ECO:0000256" key="2">
    <source>
        <dbReference type="SAM" id="MobiDB-lite"/>
    </source>
</evidence>
<dbReference type="Ensembl" id="ENSOTST00005005734.2">
    <property type="protein sequence ID" value="ENSOTSP00005005146.2"/>
    <property type="gene ID" value="ENSOTSG00005002978.2"/>
</dbReference>
<dbReference type="GO" id="GO:1990837">
    <property type="term" value="F:sequence-specific double-stranded DNA binding"/>
    <property type="evidence" value="ECO:0007669"/>
    <property type="project" value="TreeGrafter"/>
</dbReference>
<dbReference type="AlphaFoldDB" id="A0A8C8C9T9"/>
<feature type="DNA-binding region" description="HMG box" evidence="1">
    <location>
        <begin position="143"/>
        <end position="184"/>
    </location>
</feature>
<dbReference type="InterPro" id="IPR036910">
    <property type="entry name" value="HMG_box_dom_sf"/>
</dbReference>
<evidence type="ECO:0000313" key="5">
    <source>
        <dbReference type="Proteomes" id="UP000694402"/>
    </source>
</evidence>
<feature type="compositionally biased region" description="Basic and acidic residues" evidence="2">
    <location>
        <begin position="14"/>
        <end position="35"/>
    </location>
</feature>
<keyword evidence="1" id="KW-0238">DNA-binding</keyword>
<organism evidence="4 5">
    <name type="scientific">Oncorhynchus tshawytscha</name>
    <name type="common">Chinook salmon</name>
    <name type="synonym">Salmo tshawytscha</name>
    <dbReference type="NCBI Taxonomy" id="74940"/>
    <lineage>
        <taxon>Eukaryota</taxon>
        <taxon>Metazoa</taxon>
        <taxon>Chordata</taxon>
        <taxon>Craniata</taxon>
        <taxon>Vertebrata</taxon>
        <taxon>Euteleostomi</taxon>
        <taxon>Actinopterygii</taxon>
        <taxon>Neopterygii</taxon>
        <taxon>Teleostei</taxon>
        <taxon>Protacanthopterygii</taxon>
        <taxon>Salmoniformes</taxon>
        <taxon>Salmonidae</taxon>
        <taxon>Salmoninae</taxon>
        <taxon>Oncorhynchus</taxon>
    </lineage>
</organism>
<sequence length="427" mass="46987">MDKHSKRRAQITFKKSEQSKHKDDTKKNANEREDPASSAVKHGGGGEQKRLVGRHKGCGSSGNSYAVPVRPKVISKADKCDGDGYLMPTSSTHLKENIQGRPAKVNVVNTRGMNLTMSTSDAGMSTKNLEVTWRMDRNGYIKRPMNVFMSNPTANNTDVSVQLGAEWSKLTEEEKRPYYEKARQHSPGWIYQLRPGKRKCYASVMSFTLQPSCCSAGTSVPGGVVLSHDRDDNGHQYTPAPLFHSPGSNVQGDTAAASQTTACPHPHSTATAQALMSRVIQQPLRVPVSTFSQTTACPHPHPTATTSGGKPGERKREARHSGSNLEETLKLRKISSQQAYYNSASVIPSTIMPSSSRCLQIPLSNLVYPDMYPPSPMPHRVGLFSTSRFPFAPPYFMSGPQFIHQGKQCMLFHVEYQLSTTVCKYAV</sequence>
<keyword evidence="1" id="KW-0539">Nucleus</keyword>
<accession>A0A8C8C9T9</accession>
<dbReference type="GO" id="GO:0005634">
    <property type="term" value="C:nucleus"/>
    <property type="evidence" value="ECO:0007669"/>
    <property type="project" value="UniProtKB-UniRule"/>
</dbReference>
<dbReference type="PANTHER" id="PTHR47279:SF1">
    <property type="entry name" value="TRANSCRIPTION FACTOR SOX-30"/>
    <property type="match status" value="1"/>
</dbReference>
<dbReference type="Gene3D" id="1.10.30.10">
    <property type="entry name" value="High mobility group box domain"/>
    <property type="match status" value="1"/>
</dbReference>
<protein>
    <recommendedName>
        <fullName evidence="3">HMG box domain-containing protein</fullName>
    </recommendedName>
</protein>
<feature type="region of interest" description="Disordered" evidence="2">
    <location>
        <begin position="292"/>
        <end position="325"/>
    </location>
</feature>
<dbReference type="InterPro" id="IPR052856">
    <property type="entry name" value="SOX30_TF"/>
</dbReference>
<dbReference type="PANTHER" id="PTHR47279">
    <property type="entry name" value="TRANSCRIPTION FACTOR SOX-30"/>
    <property type="match status" value="1"/>
</dbReference>
<proteinExistence type="predicted"/>
<dbReference type="InterPro" id="IPR009071">
    <property type="entry name" value="HMG_box_dom"/>
</dbReference>
<dbReference type="SUPFAM" id="SSF47095">
    <property type="entry name" value="HMG-box"/>
    <property type="match status" value="1"/>
</dbReference>
<feature type="compositionally biased region" description="Basic and acidic residues" evidence="2">
    <location>
        <begin position="311"/>
        <end position="320"/>
    </location>
</feature>
<dbReference type="Proteomes" id="UP000694402">
    <property type="component" value="Unassembled WGS sequence"/>
</dbReference>
<feature type="region of interest" description="Disordered" evidence="2">
    <location>
        <begin position="1"/>
        <end position="64"/>
    </location>
</feature>
<evidence type="ECO:0000259" key="3">
    <source>
        <dbReference type="PROSITE" id="PS50118"/>
    </source>
</evidence>
<dbReference type="GO" id="GO:0000981">
    <property type="term" value="F:DNA-binding transcription factor activity, RNA polymerase II-specific"/>
    <property type="evidence" value="ECO:0007669"/>
    <property type="project" value="TreeGrafter"/>
</dbReference>
<dbReference type="GeneTree" id="ENSGT00940000161042"/>
<reference evidence="4" key="1">
    <citation type="submission" date="2025-08" db="UniProtKB">
        <authorList>
            <consortium name="Ensembl"/>
        </authorList>
    </citation>
    <scope>IDENTIFICATION</scope>
</reference>
<keyword evidence="5" id="KW-1185">Reference proteome</keyword>
<feature type="compositionally biased region" description="Low complexity" evidence="2">
    <location>
        <begin position="294"/>
        <end position="306"/>
    </location>
</feature>
<dbReference type="PROSITE" id="PS50118">
    <property type="entry name" value="HMG_BOX_2"/>
    <property type="match status" value="1"/>
</dbReference>
<feature type="domain" description="HMG box" evidence="3">
    <location>
        <begin position="143"/>
        <end position="184"/>
    </location>
</feature>
<dbReference type="Pfam" id="PF00505">
    <property type="entry name" value="HMG_box"/>
    <property type="match status" value="1"/>
</dbReference>
<evidence type="ECO:0000256" key="1">
    <source>
        <dbReference type="PROSITE-ProRule" id="PRU00267"/>
    </source>
</evidence>
<evidence type="ECO:0000313" key="4">
    <source>
        <dbReference type="Ensembl" id="ENSOTSP00005005146.2"/>
    </source>
</evidence>
<dbReference type="SMART" id="SM00398">
    <property type="entry name" value="HMG"/>
    <property type="match status" value="1"/>
</dbReference>
<name>A0A8C8C9T9_ONCTS</name>
<reference evidence="4" key="2">
    <citation type="submission" date="2025-09" db="UniProtKB">
        <authorList>
            <consortium name="Ensembl"/>
        </authorList>
    </citation>
    <scope>IDENTIFICATION</scope>
</reference>